<dbReference type="EMBL" id="JAPMSZ010000003">
    <property type="protein sequence ID" value="KAJ5110351.1"/>
    <property type="molecule type" value="Genomic_DNA"/>
</dbReference>
<reference evidence="2" key="1">
    <citation type="submission" date="2022-11" db="EMBL/GenBank/DDBJ databases">
        <authorList>
            <person name="Petersen C."/>
        </authorList>
    </citation>
    <scope>NUCLEOTIDE SEQUENCE</scope>
    <source>
        <strain evidence="2">IBT 34128</strain>
    </source>
</reference>
<evidence type="ECO:0000313" key="2">
    <source>
        <dbReference type="EMBL" id="KAJ5110351.1"/>
    </source>
</evidence>
<keyword evidence="3" id="KW-1185">Reference proteome</keyword>
<evidence type="ECO:0000313" key="3">
    <source>
        <dbReference type="Proteomes" id="UP001141434"/>
    </source>
</evidence>
<sequence length="168" mass="18882">MFQESNHYNSSSVARYEKQMEAFVSKFETTMPGCHQEILSRLSSLEEISSRLSSLEEILSRILAHQQQAPQQRGQRKPSLAQGQPRYHPIIPSSIYTPRMCAFPSHLKVGEGKDRLTLQIARAIDLAQAQLHFSKADRIVSPISPAVSQENQHPGQINNHGDVPRTAQ</sequence>
<protein>
    <submittedName>
        <fullName evidence="2">Uncharacterized protein</fullName>
    </submittedName>
</protein>
<comment type="caution">
    <text evidence="2">The sequence shown here is derived from an EMBL/GenBank/DDBJ whole genome shotgun (WGS) entry which is preliminary data.</text>
</comment>
<dbReference type="AlphaFoldDB" id="A0A9W9G1F2"/>
<evidence type="ECO:0000256" key="1">
    <source>
        <dbReference type="SAM" id="MobiDB-lite"/>
    </source>
</evidence>
<feature type="compositionally biased region" description="Polar residues" evidence="1">
    <location>
        <begin position="146"/>
        <end position="159"/>
    </location>
</feature>
<gene>
    <name evidence="2" type="ORF">NUU61_001608</name>
</gene>
<feature type="region of interest" description="Disordered" evidence="1">
    <location>
        <begin position="66"/>
        <end position="86"/>
    </location>
</feature>
<name>A0A9W9G1F2_9EURO</name>
<reference evidence="2" key="2">
    <citation type="journal article" date="2023" name="IMA Fungus">
        <title>Comparative genomic study of the Penicillium genus elucidates a diverse pangenome and 15 lateral gene transfer events.</title>
        <authorList>
            <person name="Petersen C."/>
            <person name="Sorensen T."/>
            <person name="Nielsen M.R."/>
            <person name="Sondergaard T.E."/>
            <person name="Sorensen J.L."/>
            <person name="Fitzpatrick D.A."/>
            <person name="Frisvad J.C."/>
            <person name="Nielsen K.L."/>
        </authorList>
    </citation>
    <scope>NUCLEOTIDE SEQUENCE</scope>
    <source>
        <strain evidence="2">IBT 34128</strain>
    </source>
</reference>
<dbReference type="GeneID" id="81391358"/>
<accession>A0A9W9G1F2</accession>
<proteinExistence type="predicted"/>
<organism evidence="2 3">
    <name type="scientific">Penicillium alfredii</name>
    <dbReference type="NCBI Taxonomy" id="1506179"/>
    <lineage>
        <taxon>Eukaryota</taxon>
        <taxon>Fungi</taxon>
        <taxon>Dikarya</taxon>
        <taxon>Ascomycota</taxon>
        <taxon>Pezizomycotina</taxon>
        <taxon>Eurotiomycetes</taxon>
        <taxon>Eurotiomycetidae</taxon>
        <taxon>Eurotiales</taxon>
        <taxon>Aspergillaceae</taxon>
        <taxon>Penicillium</taxon>
    </lineage>
</organism>
<feature type="region of interest" description="Disordered" evidence="1">
    <location>
        <begin position="145"/>
        <end position="168"/>
    </location>
</feature>
<dbReference type="RefSeq" id="XP_056515119.1">
    <property type="nucleotide sequence ID" value="XM_056652190.1"/>
</dbReference>
<dbReference type="Proteomes" id="UP001141434">
    <property type="component" value="Unassembled WGS sequence"/>
</dbReference>